<evidence type="ECO:0000313" key="4">
    <source>
        <dbReference type="EMBL" id="CDJ59879.1"/>
    </source>
</evidence>
<dbReference type="InterPro" id="IPR018997">
    <property type="entry name" value="PUB_domain"/>
</dbReference>
<sequence>MNYSGETQHGNDTRPNDGEDEGACGQPTDASLAPQNDSAEPTKEVVDVAQDATSPALADLVDVNLLGQLQEMGFSEARAGRALLALRGGPSTVEAALAWIEEHEDDSDVDNPLTAEELAAYKPAKKTPLTEEEAQRLAYELQKRLREERLKREKQEAIEKERLRLQQSKAMLEQQAKLEEETRKRALEQLQREKEETSALDCANVNEAKKERERQRELLRQDYRDRFGCEMPEDPSHAAPEERLAKMSGKEKVAYYSNALFKRYKKEDPQKLLVCLNTLRLYVNNAKEHPTDPKKENAAFKARVLVCDGSVELLDACGFKDQGDTLAIQGQPDGFVLAQAMKFLDLLIGQLRG</sequence>
<evidence type="ECO:0000313" key="5">
    <source>
        <dbReference type="Proteomes" id="UP000030763"/>
    </source>
</evidence>
<feature type="region of interest" description="Disordered" evidence="2">
    <location>
        <begin position="1"/>
        <end position="50"/>
    </location>
</feature>
<dbReference type="Gene3D" id="1.20.58.2190">
    <property type="match status" value="1"/>
</dbReference>
<dbReference type="Gene3D" id="1.10.8.10">
    <property type="entry name" value="DNA helicase RuvA subunit, C-terminal domain"/>
    <property type="match status" value="1"/>
</dbReference>
<feature type="domain" description="UBA" evidence="3">
    <location>
        <begin position="60"/>
        <end position="103"/>
    </location>
</feature>
<reference evidence="4" key="2">
    <citation type="submission" date="2013-10" db="EMBL/GenBank/DDBJ databases">
        <authorList>
            <person name="Aslett M."/>
        </authorList>
    </citation>
    <scope>NUCLEOTIDE SEQUENCE [LARGE SCALE GENOMIC DNA]</scope>
    <source>
        <strain evidence="4">Weybridge</strain>
    </source>
</reference>
<evidence type="ECO:0000259" key="3">
    <source>
        <dbReference type="PROSITE" id="PS50030"/>
    </source>
</evidence>
<organism evidence="4 5">
    <name type="scientific">Eimeria maxima</name>
    <name type="common">Coccidian parasite</name>
    <dbReference type="NCBI Taxonomy" id="5804"/>
    <lineage>
        <taxon>Eukaryota</taxon>
        <taxon>Sar</taxon>
        <taxon>Alveolata</taxon>
        <taxon>Apicomplexa</taxon>
        <taxon>Conoidasida</taxon>
        <taxon>Coccidia</taxon>
        <taxon>Eucoccidiorida</taxon>
        <taxon>Eimeriorina</taxon>
        <taxon>Eimeriidae</taxon>
        <taxon>Eimeria</taxon>
    </lineage>
</organism>
<name>U6MBL8_EIMMA</name>
<proteinExistence type="predicted"/>
<dbReference type="PANTHER" id="PTHR46713:SF1">
    <property type="entry name" value="F13M7.16 PROTEIN"/>
    <property type="match status" value="1"/>
</dbReference>
<dbReference type="AlphaFoldDB" id="U6MBL8"/>
<dbReference type="OMA" id="CANAKDH"/>
<gene>
    <name evidence="4" type="ORF">EMWEY_00004960</name>
</gene>
<dbReference type="VEuPathDB" id="ToxoDB:EMWEY_00004960"/>
<evidence type="ECO:0000256" key="1">
    <source>
        <dbReference type="SAM" id="Coils"/>
    </source>
</evidence>
<reference evidence="4" key="1">
    <citation type="submission" date="2013-10" db="EMBL/GenBank/DDBJ databases">
        <title>Genomic analysis of the causative agents of coccidiosis in chickens.</title>
        <authorList>
            <person name="Reid A.J."/>
            <person name="Blake D."/>
            <person name="Billington K."/>
            <person name="Browne H."/>
            <person name="Dunn M."/>
            <person name="Hung S."/>
            <person name="Kawahara F."/>
            <person name="Miranda-Saavedra D."/>
            <person name="Mourier T."/>
            <person name="Nagra H."/>
            <person name="Otto T.D."/>
            <person name="Rawlings N."/>
            <person name="Sanchez A."/>
            <person name="Sanders M."/>
            <person name="Subramaniam C."/>
            <person name="Tay Y."/>
            <person name="Dear P."/>
            <person name="Doerig C."/>
            <person name="Gruber A."/>
            <person name="Parkinson J."/>
            <person name="Shirley M."/>
            <person name="Wan K.L."/>
            <person name="Berriman M."/>
            <person name="Tomley F."/>
            <person name="Pain A."/>
        </authorList>
    </citation>
    <scope>NUCLEOTIDE SEQUENCE [LARGE SCALE GENOMIC DNA]</scope>
    <source>
        <strain evidence="4">Weybridge</strain>
    </source>
</reference>
<evidence type="ECO:0000256" key="2">
    <source>
        <dbReference type="SAM" id="MobiDB-lite"/>
    </source>
</evidence>
<dbReference type="PANTHER" id="PTHR46713">
    <property type="entry name" value="F13M7.16 PROTEIN"/>
    <property type="match status" value="1"/>
</dbReference>
<accession>U6MBL8</accession>
<feature type="coiled-coil region" evidence="1">
    <location>
        <begin position="151"/>
        <end position="225"/>
    </location>
</feature>
<dbReference type="Pfam" id="PF09409">
    <property type="entry name" value="PUB"/>
    <property type="match status" value="1"/>
</dbReference>
<keyword evidence="5" id="KW-1185">Reference proteome</keyword>
<dbReference type="SUPFAM" id="SSF46934">
    <property type="entry name" value="UBA-like"/>
    <property type="match status" value="1"/>
</dbReference>
<dbReference type="Pfam" id="PF22562">
    <property type="entry name" value="UBA_7"/>
    <property type="match status" value="1"/>
</dbReference>
<dbReference type="InterPro" id="IPR009060">
    <property type="entry name" value="UBA-like_sf"/>
</dbReference>
<dbReference type="InterPro" id="IPR015940">
    <property type="entry name" value="UBA"/>
</dbReference>
<dbReference type="EMBL" id="HG720943">
    <property type="protein sequence ID" value="CDJ59879.1"/>
    <property type="molecule type" value="Genomic_DNA"/>
</dbReference>
<keyword evidence="1" id="KW-0175">Coiled coil</keyword>
<protein>
    <submittedName>
        <fullName evidence="4">UBA/TS-N domain-containing protein, putative</fullName>
    </submittedName>
</protein>
<dbReference type="Proteomes" id="UP000030763">
    <property type="component" value="Unassembled WGS sequence"/>
</dbReference>
<dbReference type="InterPro" id="IPR036339">
    <property type="entry name" value="PUB-like_dom_sf"/>
</dbReference>
<dbReference type="GeneID" id="25334482"/>
<dbReference type="SUPFAM" id="SSF143503">
    <property type="entry name" value="PUG domain-like"/>
    <property type="match status" value="1"/>
</dbReference>
<dbReference type="PROSITE" id="PS50030">
    <property type="entry name" value="UBA"/>
    <property type="match status" value="1"/>
</dbReference>
<dbReference type="RefSeq" id="XP_013336524.1">
    <property type="nucleotide sequence ID" value="XM_013481070.1"/>
</dbReference>
<dbReference type="OrthoDB" id="336240at2759"/>